<evidence type="ECO:0000256" key="4">
    <source>
        <dbReference type="ARBA" id="ARBA00022737"/>
    </source>
</evidence>
<dbReference type="FunFam" id="2.10.25.10:FF:000471">
    <property type="entry name" value="Protein lin-12"/>
    <property type="match status" value="1"/>
</dbReference>
<dbReference type="PROSITE" id="PS00010">
    <property type="entry name" value="ASX_HYDROXYL"/>
    <property type="match status" value="1"/>
</dbReference>
<dbReference type="InterPro" id="IPR001881">
    <property type="entry name" value="EGF-like_Ca-bd_dom"/>
</dbReference>
<protein>
    <recommendedName>
        <fullName evidence="8">EGF-like domain-containing protein</fullName>
    </recommendedName>
</protein>
<dbReference type="PANTHER" id="PTHR12916">
    <property type="entry name" value="CYTOCHROME C OXIDASE POLYPEPTIDE VIC-2"/>
    <property type="match status" value="1"/>
</dbReference>
<reference evidence="9 10" key="1">
    <citation type="submission" date="2019-04" db="EMBL/GenBank/DDBJ databases">
        <authorList>
            <consortium name="Wellcome Sanger Institute Data Sharing"/>
        </authorList>
    </citation>
    <scope>NUCLEOTIDE SEQUENCE [LARGE SCALE GENOMIC DNA]</scope>
</reference>
<dbReference type="PROSITE" id="PS50026">
    <property type="entry name" value="EGF_3"/>
    <property type="match status" value="1"/>
</dbReference>
<keyword evidence="5 6" id="KW-1015">Disulfide bond</keyword>
<evidence type="ECO:0000313" key="9">
    <source>
        <dbReference type="Ensembl" id="ENSSFOP00015055099.1"/>
    </source>
</evidence>
<dbReference type="PROSITE" id="PS01186">
    <property type="entry name" value="EGF_2"/>
    <property type="match status" value="1"/>
</dbReference>
<dbReference type="SMART" id="SM00179">
    <property type="entry name" value="EGF_CA"/>
    <property type="match status" value="1"/>
</dbReference>
<organism evidence="9 10">
    <name type="scientific">Scleropages formosus</name>
    <name type="common">Asian bonytongue</name>
    <name type="synonym">Osteoglossum formosum</name>
    <dbReference type="NCBI Taxonomy" id="113540"/>
    <lineage>
        <taxon>Eukaryota</taxon>
        <taxon>Metazoa</taxon>
        <taxon>Chordata</taxon>
        <taxon>Craniata</taxon>
        <taxon>Vertebrata</taxon>
        <taxon>Euteleostomi</taxon>
        <taxon>Actinopterygii</taxon>
        <taxon>Neopterygii</taxon>
        <taxon>Teleostei</taxon>
        <taxon>Osteoglossocephala</taxon>
        <taxon>Osteoglossomorpha</taxon>
        <taxon>Osteoglossiformes</taxon>
        <taxon>Osteoglossidae</taxon>
        <taxon>Scleropages</taxon>
    </lineage>
</organism>
<keyword evidence="2 6" id="KW-0245">EGF-like domain</keyword>
<evidence type="ECO:0000256" key="3">
    <source>
        <dbReference type="ARBA" id="ARBA00022729"/>
    </source>
</evidence>
<dbReference type="PROSITE" id="PS00022">
    <property type="entry name" value="EGF_1"/>
    <property type="match status" value="1"/>
</dbReference>
<keyword evidence="3" id="KW-0732">Signal</keyword>
<keyword evidence="7" id="KW-0812">Transmembrane</keyword>
<dbReference type="InterPro" id="IPR000742">
    <property type="entry name" value="EGF"/>
</dbReference>
<name>A0A8C9TKS1_SCLFO</name>
<dbReference type="OrthoDB" id="4062651at2759"/>
<dbReference type="PROSITE" id="PS01187">
    <property type="entry name" value="EGF_CA"/>
    <property type="match status" value="1"/>
</dbReference>
<evidence type="ECO:0000256" key="2">
    <source>
        <dbReference type="ARBA" id="ARBA00022536"/>
    </source>
</evidence>
<evidence type="ECO:0000256" key="7">
    <source>
        <dbReference type="SAM" id="Phobius"/>
    </source>
</evidence>
<keyword evidence="10" id="KW-1185">Reference proteome</keyword>
<evidence type="ECO:0000259" key="8">
    <source>
        <dbReference type="PROSITE" id="PS50026"/>
    </source>
</evidence>
<keyword evidence="7" id="KW-1133">Transmembrane helix</keyword>
<feature type="disulfide bond" evidence="6">
    <location>
        <begin position="36"/>
        <end position="45"/>
    </location>
</feature>
<dbReference type="InterPro" id="IPR018097">
    <property type="entry name" value="EGF_Ca-bd_CS"/>
</dbReference>
<dbReference type="GO" id="GO:0005112">
    <property type="term" value="F:Notch binding"/>
    <property type="evidence" value="ECO:0007669"/>
    <property type="project" value="TreeGrafter"/>
</dbReference>
<dbReference type="GO" id="GO:0005509">
    <property type="term" value="F:calcium ion binding"/>
    <property type="evidence" value="ECO:0007669"/>
    <property type="project" value="InterPro"/>
</dbReference>
<evidence type="ECO:0000256" key="6">
    <source>
        <dbReference type="PROSITE-ProRule" id="PRU00076"/>
    </source>
</evidence>
<dbReference type="Pfam" id="PF07645">
    <property type="entry name" value="EGF_CA"/>
    <property type="match status" value="1"/>
</dbReference>
<keyword evidence="4" id="KW-0677">Repeat</keyword>
<evidence type="ECO:0000313" key="10">
    <source>
        <dbReference type="Proteomes" id="UP000694397"/>
    </source>
</evidence>
<reference evidence="9" key="3">
    <citation type="submission" date="2025-09" db="UniProtKB">
        <authorList>
            <consortium name="Ensembl"/>
        </authorList>
    </citation>
    <scope>IDENTIFICATION</scope>
</reference>
<dbReference type="InterPro" id="IPR000152">
    <property type="entry name" value="EGF-type_Asp/Asn_hydroxyl_site"/>
</dbReference>
<proteinExistence type="inferred from homology"/>
<dbReference type="SMART" id="SM00181">
    <property type="entry name" value="EGF"/>
    <property type="match status" value="1"/>
</dbReference>
<dbReference type="Gene3D" id="2.10.25.10">
    <property type="entry name" value="Laminin"/>
    <property type="match status" value="1"/>
</dbReference>
<comment type="caution">
    <text evidence="6">Lacks conserved residue(s) required for the propagation of feature annotation.</text>
</comment>
<dbReference type="SUPFAM" id="SSF57196">
    <property type="entry name" value="EGF/Laminin"/>
    <property type="match status" value="1"/>
</dbReference>
<feature type="domain" description="EGF-like" evidence="8">
    <location>
        <begin position="10"/>
        <end position="46"/>
    </location>
</feature>
<sequence>WQGAHPDPNDVDECMTNPCSNGGQCKNTYGSYKCSCSRGFGGRLCELKVEVQHELVSSSWENILQEVFGAAVFVVSMIMLVLIFILIHKKLSNPSKQKSSCTKEKALCINKGGVWASHMHLRPRKAFLKE</sequence>
<reference evidence="9" key="2">
    <citation type="submission" date="2025-08" db="UniProtKB">
        <authorList>
            <consortium name="Ensembl"/>
        </authorList>
    </citation>
    <scope>IDENTIFICATION</scope>
</reference>
<dbReference type="PRINTS" id="PR00010">
    <property type="entry name" value="EGFBLOOD"/>
</dbReference>
<dbReference type="PANTHER" id="PTHR12916:SF4">
    <property type="entry name" value="UNINFLATABLE, ISOFORM C"/>
    <property type="match status" value="1"/>
</dbReference>
<dbReference type="Proteomes" id="UP000694397">
    <property type="component" value="Chromosome 5"/>
</dbReference>
<evidence type="ECO:0000256" key="1">
    <source>
        <dbReference type="ARBA" id="ARBA00005847"/>
    </source>
</evidence>
<dbReference type="GO" id="GO:0007219">
    <property type="term" value="P:Notch signaling pathway"/>
    <property type="evidence" value="ECO:0007669"/>
    <property type="project" value="TreeGrafter"/>
</dbReference>
<evidence type="ECO:0000256" key="5">
    <source>
        <dbReference type="ARBA" id="ARBA00023157"/>
    </source>
</evidence>
<feature type="transmembrane region" description="Helical" evidence="7">
    <location>
        <begin position="67"/>
        <end position="87"/>
    </location>
</feature>
<dbReference type="GeneTree" id="ENSGT00940000157733"/>
<comment type="similarity">
    <text evidence="1">Belongs to the NOTCH family.</text>
</comment>
<keyword evidence="7" id="KW-0472">Membrane</keyword>
<dbReference type="InterPro" id="IPR049883">
    <property type="entry name" value="NOTCH1_EGF-like"/>
</dbReference>
<dbReference type="CDD" id="cd00054">
    <property type="entry name" value="EGF_CA"/>
    <property type="match status" value="1"/>
</dbReference>
<accession>A0A8C9TKS1</accession>
<dbReference type="AlphaFoldDB" id="A0A8C9TKS1"/>
<dbReference type="Ensembl" id="ENSSFOT00015052485.1">
    <property type="protein sequence ID" value="ENSSFOP00015055099.1"/>
    <property type="gene ID" value="ENSSFOG00015027547.1"/>
</dbReference>